<evidence type="ECO:0000313" key="2">
    <source>
        <dbReference type="RefSeq" id="XP_075085210.1"/>
    </source>
</evidence>
<sequence>MAETPITTQSERPHVVLLPTPGMGHLIPLVEFAKRLIYERNFSITVILPTDGLISKSQNKFLNSLPSTMNYLLLPPVNFSDLPDDVKAKTRISLTVTRSLPSFREVFMLLVETKKIVALVVDLFGTDTFDVAKEFNVSPYIFYPTTAMCLSLFLYLPTLDAAV</sequence>
<protein>
    <submittedName>
        <fullName evidence="2">Hydroquinone glucosyltransferase-like</fullName>
    </submittedName>
</protein>
<accession>A0AC58SJS1</accession>
<organism evidence="1 2">
    <name type="scientific">Nicotiana tabacum</name>
    <name type="common">Common tobacco</name>
    <dbReference type="NCBI Taxonomy" id="4097"/>
    <lineage>
        <taxon>Eukaryota</taxon>
        <taxon>Viridiplantae</taxon>
        <taxon>Streptophyta</taxon>
        <taxon>Embryophyta</taxon>
        <taxon>Tracheophyta</taxon>
        <taxon>Spermatophyta</taxon>
        <taxon>Magnoliopsida</taxon>
        <taxon>eudicotyledons</taxon>
        <taxon>Gunneridae</taxon>
        <taxon>Pentapetalae</taxon>
        <taxon>asterids</taxon>
        <taxon>lamiids</taxon>
        <taxon>Solanales</taxon>
        <taxon>Solanaceae</taxon>
        <taxon>Nicotianoideae</taxon>
        <taxon>Nicotianeae</taxon>
        <taxon>Nicotiana</taxon>
    </lineage>
</organism>
<name>A0AC58SJS1_TOBAC</name>
<dbReference type="RefSeq" id="XP_075085210.1">
    <property type="nucleotide sequence ID" value="XM_075229109.1"/>
</dbReference>
<dbReference type="Proteomes" id="UP000790787">
    <property type="component" value="Chromosome 13"/>
</dbReference>
<proteinExistence type="predicted"/>
<keyword evidence="1" id="KW-1185">Reference proteome</keyword>
<reference evidence="1" key="1">
    <citation type="journal article" date="2014" name="Nat. Commun.">
        <title>The tobacco genome sequence and its comparison with those of tomato and potato.</title>
        <authorList>
            <person name="Sierro N."/>
            <person name="Battey J.N."/>
            <person name="Ouadi S."/>
            <person name="Bakaher N."/>
            <person name="Bovet L."/>
            <person name="Willig A."/>
            <person name="Goepfert S."/>
            <person name="Peitsch M.C."/>
            <person name="Ivanov N.V."/>
        </authorList>
    </citation>
    <scope>NUCLEOTIDE SEQUENCE [LARGE SCALE GENOMIC DNA]</scope>
</reference>
<evidence type="ECO:0000313" key="1">
    <source>
        <dbReference type="Proteomes" id="UP000790787"/>
    </source>
</evidence>
<reference evidence="2" key="2">
    <citation type="submission" date="2025-08" db="UniProtKB">
        <authorList>
            <consortium name="RefSeq"/>
        </authorList>
    </citation>
    <scope>IDENTIFICATION</scope>
    <source>
        <tissue evidence="2">Leaf</tissue>
    </source>
</reference>
<gene>
    <name evidence="2" type="primary">LOC107763712</name>
</gene>